<dbReference type="RefSeq" id="WP_182846584.1">
    <property type="nucleotide sequence ID" value="NZ_BAAALP010000011.1"/>
</dbReference>
<proteinExistence type="predicted"/>
<dbReference type="InterPro" id="IPR056778">
    <property type="entry name" value="UPF0261_C"/>
</dbReference>
<protein>
    <submittedName>
        <fullName evidence="3">Uncharacterized protein (UPF0261 family)</fullName>
    </submittedName>
</protein>
<sequence length="407" mass="41574">MPVVVLLGTLDTKGAEYGWLRDRLRARGVRVVLVDTGTLDAPRVVPDVPREEVARAAGVMPGALRDRGAAVTAMARGAAEVLRRLHAEGRLHGVLSVGGSGNSALSTTAMRALPVGVPKLMVSSMASGDVSPYVGDSDLTLMYSVVDVAGINRISARVLANAADAIAGMAAGYAAGRPVPRGDRPLVGATMAGVTTRGVDAARDRLTALGYEVLVFHASGAGGRSFAAMAADGALAGTLDATLLEVSTAHLGGVGRAGPERLTAAVRAGLPQVVSVGALDMAKFGPSVPDRLRHRRVHVHNASVTVVRTTAAECAALGRSVAAALRGATAPTALYLPLRGLSTLDVPGGVYWDPAADGALFDALRAGLEGSRVEIREADTDVNDPELGRAMADHLHALLTAPARAAS</sequence>
<dbReference type="InterPro" id="IPR008322">
    <property type="entry name" value="UPF0261"/>
</dbReference>
<dbReference type="Gene3D" id="3.40.50.12030">
    <property type="entry name" value="Uncharacterised protein family UPF0261, NC domain"/>
    <property type="match status" value="1"/>
</dbReference>
<dbReference type="PANTHER" id="PTHR31862">
    <property type="entry name" value="UPF0261 DOMAIN PROTEIN (AFU_ORTHOLOGUE AFUA_1G10120)"/>
    <property type="match status" value="1"/>
</dbReference>
<dbReference type="Pfam" id="PF23189">
    <property type="entry name" value="UPF0261_C"/>
    <property type="match status" value="1"/>
</dbReference>
<gene>
    <name evidence="3" type="ORF">HNR61_006173</name>
</gene>
<reference evidence="3 4" key="1">
    <citation type="submission" date="2020-08" db="EMBL/GenBank/DDBJ databases">
        <title>Genomic Encyclopedia of Type Strains, Phase IV (KMG-IV): sequencing the most valuable type-strain genomes for metagenomic binning, comparative biology and taxonomic classification.</title>
        <authorList>
            <person name="Goeker M."/>
        </authorList>
    </citation>
    <scope>NUCLEOTIDE SEQUENCE [LARGE SCALE GENOMIC DNA]</scope>
    <source>
        <strain evidence="3 4">DSM 44197</strain>
    </source>
</reference>
<dbReference type="AlphaFoldDB" id="A0A7W3LUG8"/>
<dbReference type="EMBL" id="JACJIA010000009">
    <property type="protein sequence ID" value="MBA8954516.1"/>
    <property type="molecule type" value="Genomic_DNA"/>
</dbReference>
<organism evidence="3 4">
    <name type="scientific">Actinomadura namibiensis</name>
    <dbReference type="NCBI Taxonomy" id="182080"/>
    <lineage>
        <taxon>Bacteria</taxon>
        <taxon>Bacillati</taxon>
        <taxon>Actinomycetota</taxon>
        <taxon>Actinomycetes</taxon>
        <taxon>Streptosporangiales</taxon>
        <taxon>Thermomonosporaceae</taxon>
        <taxon>Actinomadura</taxon>
    </lineage>
</organism>
<keyword evidence="4" id="KW-1185">Reference proteome</keyword>
<dbReference type="Proteomes" id="UP000572680">
    <property type="component" value="Unassembled WGS sequence"/>
</dbReference>
<evidence type="ECO:0000313" key="3">
    <source>
        <dbReference type="EMBL" id="MBA8954516.1"/>
    </source>
</evidence>
<dbReference type="InterPro" id="IPR044122">
    <property type="entry name" value="UPF0261_N"/>
</dbReference>
<dbReference type="PIRSF" id="PIRSF033271">
    <property type="entry name" value="UCP033271"/>
    <property type="match status" value="1"/>
</dbReference>
<dbReference type="InterPro" id="IPR051353">
    <property type="entry name" value="Tobamovirus_resist_UPF0261"/>
</dbReference>
<dbReference type="Pfam" id="PF06792">
    <property type="entry name" value="UPF0261"/>
    <property type="match status" value="1"/>
</dbReference>
<dbReference type="CDD" id="cd15488">
    <property type="entry name" value="Tm-1-like"/>
    <property type="match status" value="1"/>
</dbReference>
<dbReference type="NCBIfam" id="NF002674">
    <property type="entry name" value="PRK02399.1-2"/>
    <property type="match status" value="1"/>
</dbReference>
<feature type="domain" description="UPF0261" evidence="1">
    <location>
        <begin position="3"/>
        <end position="173"/>
    </location>
</feature>
<evidence type="ECO:0000313" key="4">
    <source>
        <dbReference type="Proteomes" id="UP000572680"/>
    </source>
</evidence>
<evidence type="ECO:0000259" key="2">
    <source>
        <dbReference type="Pfam" id="PF23189"/>
    </source>
</evidence>
<feature type="domain" description="UPF0261" evidence="2">
    <location>
        <begin position="184"/>
        <end position="398"/>
    </location>
</feature>
<comment type="caution">
    <text evidence="3">The sequence shown here is derived from an EMBL/GenBank/DDBJ whole genome shotgun (WGS) entry which is preliminary data.</text>
</comment>
<dbReference type="PANTHER" id="PTHR31862:SF1">
    <property type="entry name" value="UPF0261 DOMAIN PROTEIN (AFU_ORTHOLOGUE AFUA_1G10120)"/>
    <property type="match status" value="1"/>
</dbReference>
<accession>A0A7W3LUG8</accession>
<name>A0A7W3LUG8_ACTNM</name>
<evidence type="ECO:0000259" key="1">
    <source>
        <dbReference type="Pfam" id="PF06792"/>
    </source>
</evidence>
<dbReference type="Gene3D" id="3.40.50.12020">
    <property type="entry name" value="Uncharacterised protein family UPF0261, NN domain"/>
    <property type="match status" value="1"/>
</dbReference>